<feature type="transmembrane region" description="Helical" evidence="6">
    <location>
        <begin position="387"/>
        <end position="412"/>
    </location>
</feature>
<dbReference type="InterPro" id="IPR001279">
    <property type="entry name" value="Metallo-B-lactamas"/>
</dbReference>
<keyword evidence="9" id="KW-1185">Reference proteome</keyword>
<organism evidence="8 9">
    <name type="scientific">Cerasibacillus terrae</name>
    <dbReference type="NCBI Taxonomy" id="2498845"/>
    <lineage>
        <taxon>Bacteria</taxon>
        <taxon>Bacillati</taxon>
        <taxon>Bacillota</taxon>
        <taxon>Bacilli</taxon>
        <taxon>Bacillales</taxon>
        <taxon>Bacillaceae</taxon>
        <taxon>Cerasibacillus</taxon>
    </lineage>
</organism>
<dbReference type="InterPro" id="IPR035681">
    <property type="entry name" value="ComA-like_MBL"/>
</dbReference>
<feature type="domain" description="Metallo-beta-lactamase" evidence="7">
    <location>
        <begin position="512"/>
        <end position="714"/>
    </location>
</feature>
<dbReference type="GO" id="GO:0005886">
    <property type="term" value="C:plasma membrane"/>
    <property type="evidence" value="ECO:0007669"/>
    <property type="project" value="UniProtKB-SubCell"/>
</dbReference>
<evidence type="ECO:0000313" key="8">
    <source>
        <dbReference type="EMBL" id="TXL68032.1"/>
    </source>
</evidence>
<dbReference type="InterPro" id="IPR004477">
    <property type="entry name" value="ComEC_N"/>
</dbReference>
<dbReference type="NCBIfam" id="TIGR00360">
    <property type="entry name" value="ComEC_N-term"/>
    <property type="match status" value="1"/>
</dbReference>
<dbReference type="InterPro" id="IPR004797">
    <property type="entry name" value="Competence_ComEC/Rec2"/>
</dbReference>
<evidence type="ECO:0000259" key="7">
    <source>
        <dbReference type="SMART" id="SM00849"/>
    </source>
</evidence>
<feature type="transmembrane region" description="Helical" evidence="6">
    <location>
        <begin position="46"/>
        <end position="65"/>
    </location>
</feature>
<dbReference type="SMART" id="SM00849">
    <property type="entry name" value="Lactamase_B"/>
    <property type="match status" value="1"/>
</dbReference>
<keyword evidence="4 6" id="KW-1133">Transmembrane helix</keyword>
<evidence type="ECO:0000256" key="2">
    <source>
        <dbReference type="ARBA" id="ARBA00022475"/>
    </source>
</evidence>
<gene>
    <name evidence="8" type="ORF">FHP05_03160</name>
</gene>
<evidence type="ECO:0000313" key="9">
    <source>
        <dbReference type="Proteomes" id="UP000321574"/>
    </source>
</evidence>
<dbReference type="GO" id="GO:0030420">
    <property type="term" value="P:establishment of competence for transformation"/>
    <property type="evidence" value="ECO:0007669"/>
    <property type="project" value="InterPro"/>
</dbReference>
<feature type="transmembrane region" description="Helical" evidence="6">
    <location>
        <begin position="12"/>
        <end position="39"/>
    </location>
</feature>
<dbReference type="InterPro" id="IPR025405">
    <property type="entry name" value="DUF4131"/>
</dbReference>
<proteinExistence type="predicted"/>
<feature type="transmembrane region" description="Helical" evidence="6">
    <location>
        <begin position="356"/>
        <end position="380"/>
    </location>
</feature>
<evidence type="ECO:0000256" key="1">
    <source>
        <dbReference type="ARBA" id="ARBA00004651"/>
    </source>
</evidence>
<reference evidence="8 9" key="1">
    <citation type="submission" date="2019-06" db="EMBL/GenBank/DDBJ databases">
        <title>Cerasibacillus sp. nov., isolated from maize field.</title>
        <authorList>
            <person name="Lin S.-Y."/>
            <person name="Tsai C.-F."/>
            <person name="Young C.-C."/>
        </authorList>
    </citation>
    <scope>NUCLEOTIDE SEQUENCE [LARGE SCALE GENOMIC DNA]</scope>
    <source>
        <strain evidence="8 9">CC-CFT480</strain>
    </source>
</reference>
<dbReference type="OrthoDB" id="9761531at2"/>
<feature type="transmembrane region" description="Helical" evidence="6">
    <location>
        <begin position="236"/>
        <end position="256"/>
    </location>
</feature>
<dbReference type="Pfam" id="PF00753">
    <property type="entry name" value="Lactamase_B"/>
    <property type="match status" value="1"/>
</dbReference>
<dbReference type="EMBL" id="VDUW01000001">
    <property type="protein sequence ID" value="TXL68032.1"/>
    <property type="molecule type" value="Genomic_DNA"/>
</dbReference>
<keyword evidence="2" id="KW-1003">Cell membrane</keyword>
<accession>A0A5C8P3W6</accession>
<protein>
    <submittedName>
        <fullName evidence="8">DNA internalization-related competence protein ComEC/Rec2</fullName>
    </submittedName>
</protein>
<dbReference type="SUPFAM" id="SSF56281">
    <property type="entry name" value="Metallo-hydrolase/oxidoreductase"/>
    <property type="match status" value="1"/>
</dbReference>
<keyword evidence="3 6" id="KW-0812">Transmembrane</keyword>
<sequence>MCVMKGYWHIPAISVVVAFLTIYFSTCLILFGFIGWILWMYVGKRLSIEVLFASLIFFFFFFNYIPSVTFSVMDYPSQQVERTGKVVSSIKKTPKKIELLLLDFQTKETILVQYFLENNHESLTNISLQRGATCRVKGKMQSPERSTNPGQFDYALYLAKQNITAEMTIASLDDCICSGSSSLSKIDSLRENMQRTLIETYEHITYAWMNGLIFGDDSLISEENIELFRRWNLSHLLAISGLHVGLIITILYFLLVKTGIVTKEKAQLLIMLFLPIYALIAGGEPSVLRASVMALLVMIFLKMKIKMGITDVISLVFILFVLLDKYIIYHVGFQLSFLVSFGLIISKRWLLLHPSFILTLLKISFISQMVILPVQFAYFMQFHPLSILLNVLIVPYFSFFVIPCLFLLLILAPIPFFREFVEALFLQSHSIVLRMINKLDEFMYFPWINGSLPNWFVFIYYGLLIGLMLYMEREKVKEAFSFGIALTVSIMCILIQPYLSSYGTLTMLDIGQGDSFLMELPFRKGVIFYDVGSTFSFEDMQPTEQVYKQVIKPALHSKGVQKIDAVFLSHEDIDHIGSIDFLVKEFEVDEIIVSEFYKVPVKQEQFWKEQGTIIRYVRHNEVISISGHPFKVLSPLRKTDSDNENSLVLYSEFGNMSWLFTGDIGKQTEKAIIQQYKGFEVDILRVGHHGSKTSTDSIFIEQIEPTYALISAGRKNRYGHPAPEVLDVLKKHQLQILRTDKDGAIIFRYQADSDKKGHFQKFIP</sequence>
<keyword evidence="5 6" id="KW-0472">Membrane</keyword>
<feature type="transmembrane region" description="Helical" evidence="6">
    <location>
        <begin position="307"/>
        <end position="324"/>
    </location>
</feature>
<evidence type="ECO:0000256" key="3">
    <source>
        <dbReference type="ARBA" id="ARBA00022692"/>
    </source>
</evidence>
<feature type="transmembrane region" description="Helical" evidence="6">
    <location>
        <begin position="268"/>
        <end position="301"/>
    </location>
</feature>
<evidence type="ECO:0000256" key="6">
    <source>
        <dbReference type="SAM" id="Phobius"/>
    </source>
</evidence>
<dbReference type="Gene3D" id="3.60.15.10">
    <property type="entry name" value="Ribonuclease Z/Hydroxyacylglutathione hydrolase-like"/>
    <property type="match status" value="1"/>
</dbReference>
<dbReference type="PANTHER" id="PTHR30619:SF1">
    <property type="entry name" value="RECOMBINATION PROTEIN 2"/>
    <property type="match status" value="1"/>
</dbReference>
<dbReference type="AlphaFoldDB" id="A0A5C8P3W6"/>
<comment type="caution">
    <text evidence="8">The sequence shown here is derived from an EMBL/GenBank/DDBJ whole genome shotgun (WGS) entry which is preliminary data.</text>
</comment>
<dbReference type="InterPro" id="IPR036866">
    <property type="entry name" value="RibonucZ/Hydroxyglut_hydro"/>
</dbReference>
<evidence type="ECO:0000256" key="4">
    <source>
        <dbReference type="ARBA" id="ARBA00022989"/>
    </source>
</evidence>
<dbReference type="Pfam" id="PF13567">
    <property type="entry name" value="DUF4131"/>
    <property type="match status" value="1"/>
</dbReference>
<dbReference type="CDD" id="cd07731">
    <property type="entry name" value="ComA-like_MBL-fold"/>
    <property type="match status" value="1"/>
</dbReference>
<name>A0A5C8P3W6_9BACI</name>
<feature type="transmembrane region" description="Helical" evidence="6">
    <location>
        <begin position="479"/>
        <end position="499"/>
    </location>
</feature>
<dbReference type="NCBIfam" id="TIGR00361">
    <property type="entry name" value="ComEC_Rec2"/>
    <property type="match status" value="1"/>
</dbReference>
<dbReference type="InterPro" id="IPR052159">
    <property type="entry name" value="Competence_DNA_uptake"/>
</dbReference>
<dbReference type="Proteomes" id="UP000321574">
    <property type="component" value="Unassembled WGS sequence"/>
</dbReference>
<feature type="transmembrane region" description="Helical" evidence="6">
    <location>
        <begin position="452"/>
        <end position="470"/>
    </location>
</feature>
<evidence type="ECO:0000256" key="5">
    <source>
        <dbReference type="ARBA" id="ARBA00023136"/>
    </source>
</evidence>
<dbReference type="Pfam" id="PF03772">
    <property type="entry name" value="Competence"/>
    <property type="match status" value="1"/>
</dbReference>
<comment type="subcellular location">
    <subcellularLocation>
        <location evidence="1">Cell membrane</location>
        <topology evidence="1">Multi-pass membrane protein</topology>
    </subcellularLocation>
</comment>
<dbReference type="PANTHER" id="PTHR30619">
    <property type="entry name" value="DNA INTERNALIZATION/COMPETENCE PROTEIN COMEC/REC2"/>
    <property type="match status" value="1"/>
</dbReference>